<name>A0A843UUW6_COLES</name>
<gene>
    <name evidence="2" type="ORF">Taro_022607</name>
</gene>
<feature type="compositionally biased region" description="Basic and acidic residues" evidence="1">
    <location>
        <begin position="55"/>
        <end position="67"/>
    </location>
</feature>
<dbReference type="Proteomes" id="UP000652761">
    <property type="component" value="Unassembled WGS sequence"/>
</dbReference>
<accession>A0A843UUW6</accession>
<keyword evidence="3" id="KW-1185">Reference proteome</keyword>
<dbReference type="AlphaFoldDB" id="A0A843UUW6"/>
<dbReference type="OrthoDB" id="2384430at2759"/>
<evidence type="ECO:0000313" key="3">
    <source>
        <dbReference type="Proteomes" id="UP000652761"/>
    </source>
</evidence>
<evidence type="ECO:0000313" key="2">
    <source>
        <dbReference type="EMBL" id="MQL90022.1"/>
    </source>
</evidence>
<reference evidence="2" key="1">
    <citation type="submission" date="2017-07" db="EMBL/GenBank/DDBJ databases">
        <title>Taro Niue Genome Assembly and Annotation.</title>
        <authorList>
            <person name="Atibalentja N."/>
            <person name="Keating K."/>
            <person name="Fields C.J."/>
        </authorList>
    </citation>
    <scope>NUCLEOTIDE SEQUENCE</scope>
    <source>
        <strain evidence="2">Niue_2</strain>
        <tissue evidence="2">Leaf</tissue>
    </source>
</reference>
<dbReference type="PANTHER" id="PTHR36792:SF5">
    <property type="entry name" value="SEL1 REPEAT PROTEIN"/>
    <property type="match status" value="1"/>
</dbReference>
<sequence length="207" mass="22387">MGARLASAPAVAAAYLCGFARVAADGFLRARLPPRPASRSSSSPRAARRGAGVADRSEAGRMAMERGADKVPLSEVVTDCLRRWFQDTLKEAKAGDVGMQVLVGQMYCSGYGVARNEQKVLIMLLGYNASDSDSDEVKDDTNLSGSKRDWLPTGPDMPHPHQKEMCTHNMNTVERSLGVDDIVAIWGSKLVPASAEHQGIEELRQLM</sequence>
<organism evidence="2 3">
    <name type="scientific">Colocasia esculenta</name>
    <name type="common">Wild taro</name>
    <name type="synonym">Arum esculentum</name>
    <dbReference type="NCBI Taxonomy" id="4460"/>
    <lineage>
        <taxon>Eukaryota</taxon>
        <taxon>Viridiplantae</taxon>
        <taxon>Streptophyta</taxon>
        <taxon>Embryophyta</taxon>
        <taxon>Tracheophyta</taxon>
        <taxon>Spermatophyta</taxon>
        <taxon>Magnoliopsida</taxon>
        <taxon>Liliopsida</taxon>
        <taxon>Araceae</taxon>
        <taxon>Aroideae</taxon>
        <taxon>Colocasieae</taxon>
        <taxon>Colocasia</taxon>
    </lineage>
</organism>
<proteinExistence type="predicted"/>
<feature type="region of interest" description="Disordered" evidence="1">
    <location>
        <begin position="131"/>
        <end position="158"/>
    </location>
</feature>
<protein>
    <submittedName>
        <fullName evidence="2">Uncharacterized protein</fullName>
    </submittedName>
</protein>
<feature type="region of interest" description="Disordered" evidence="1">
    <location>
        <begin position="33"/>
        <end position="67"/>
    </location>
</feature>
<dbReference type="EMBL" id="NMUH01001200">
    <property type="protein sequence ID" value="MQL90022.1"/>
    <property type="molecule type" value="Genomic_DNA"/>
</dbReference>
<dbReference type="PANTHER" id="PTHR36792">
    <property type="entry name" value="EXPRESSED PROTEIN"/>
    <property type="match status" value="1"/>
</dbReference>
<comment type="caution">
    <text evidence="2">The sequence shown here is derived from an EMBL/GenBank/DDBJ whole genome shotgun (WGS) entry which is preliminary data.</text>
</comment>
<evidence type="ECO:0000256" key="1">
    <source>
        <dbReference type="SAM" id="MobiDB-lite"/>
    </source>
</evidence>